<dbReference type="SUPFAM" id="SSF50978">
    <property type="entry name" value="WD40 repeat-like"/>
    <property type="match status" value="1"/>
</dbReference>
<feature type="domain" description="FYVE-type" evidence="9">
    <location>
        <begin position="4147"/>
        <end position="4198"/>
    </location>
</feature>
<feature type="region of interest" description="Disordered" evidence="8">
    <location>
        <begin position="917"/>
        <end position="938"/>
    </location>
</feature>
<dbReference type="InterPro" id="IPR051944">
    <property type="entry name" value="BEACH_domain_protein"/>
</dbReference>
<feature type="region of interest" description="Disordered" evidence="8">
    <location>
        <begin position="3812"/>
        <end position="3839"/>
    </location>
</feature>
<dbReference type="CDD" id="cd06071">
    <property type="entry name" value="Beach"/>
    <property type="match status" value="1"/>
</dbReference>
<feature type="repeat" description="WD" evidence="7">
    <location>
        <begin position="3962"/>
        <end position="3978"/>
    </location>
</feature>
<evidence type="ECO:0000256" key="2">
    <source>
        <dbReference type="ARBA" id="ARBA00022723"/>
    </source>
</evidence>
<dbReference type="InterPro" id="IPR019775">
    <property type="entry name" value="WD40_repeat_CS"/>
</dbReference>
<evidence type="ECO:0000256" key="7">
    <source>
        <dbReference type="PROSITE-ProRule" id="PRU00221"/>
    </source>
</evidence>
<keyword evidence="3" id="KW-0677">Repeat</keyword>
<dbReference type="InterPro" id="IPR011011">
    <property type="entry name" value="Znf_FYVE_PHD"/>
</dbReference>
<evidence type="ECO:0000259" key="11">
    <source>
        <dbReference type="PROSITE" id="PS51783"/>
    </source>
</evidence>
<dbReference type="Gene3D" id="1.10.1540.10">
    <property type="entry name" value="BEACH domain"/>
    <property type="match status" value="1"/>
</dbReference>
<comment type="caution">
    <text evidence="12">The sequence shown here is derived from an EMBL/GenBank/DDBJ whole genome shotgun (WGS) entry which is preliminary data.</text>
</comment>
<evidence type="ECO:0000256" key="1">
    <source>
        <dbReference type="ARBA" id="ARBA00022574"/>
    </source>
</evidence>
<feature type="compositionally biased region" description="Low complexity" evidence="8">
    <location>
        <begin position="2070"/>
        <end position="2098"/>
    </location>
</feature>
<dbReference type="EMBL" id="CAXLJL010000711">
    <property type="protein sequence ID" value="CAL5140346.1"/>
    <property type="molecule type" value="Genomic_DNA"/>
</dbReference>
<feature type="compositionally biased region" description="Polar residues" evidence="8">
    <location>
        <begin position="3076"/>
        <end position="3085"/>
    </location>
</feature>
<evidence type="ECO:0000256" key="4">
    <source>
        <dbReference type="ARBA" id="ARBA00022771"/>
    </source>
</evidence>
<feature type="domain" description="BEACH" evidence="10">
    <location>
        <begin position="3310"/>
        <end position="3603"/>
    </location>
</feature>
<dbReference type="InterPro" id="IPR013083">
    <property type="entry name" value="Znf_RING/FYVE/PHD"/>
</dbReference>
<evidence type="ECO:0000256" key="5">
    <source>
        <dbReference type="ARBA" id="ARBA00022833"/>
    </source>
</evidence>
<dbReference type="InterPro" id="IPR036322">
    <property type="entry name" value="WD40_repeat_dom_sf"/>
</dbReference>
<dbReference type="InterPro" id="IPR017455">
    <property type="entry name" value="Znf_FYVE-rel"/>
</dbReference>
<dbReference type="PROSITE" id="PS50197">
    <property type="entry name" value="BEACH"/>
    <property type="match status" value="1"/>
</dbReference>
<name>A0AAV2TVY4_CALDB</name>
<evidence type="ECO:0000256" key="8">
    <source>
        <dbReference type="SAM" id="MobiDB-lite"/>
    </source>
</evidence>
<dbReference type="Pfam" id="PF02138">
    <property type="entry name" value="Beach"/>
    <property type="match status" value="1"/>
</dbReference>
<proteinExistence type="predicted"/>
<feature type="compositionally biased region" description="Gly residues" evidence="8">
    <location>
        <begin position="3672"/>
        <end position="3685"/>
    </location>
</feature>
<feature type="region of interest" description="Disordered" evidence="8">
    <location>
        <begin position="3669"/>
        <end position="3721"/>
    </location>
</feature>
<feature type="region of interest" description="Disordered" evidence="8">
    <location>
        <begin position="2559"/>
        <end position="2602"/>
    </location>
</feature>
<dbReference type="PROSITE" id="PS50178">
    <property type="entry name" value="ZF_FYVE"/>
    <property type="match status" value="1"/>
</dbReference>
<dbReference type="CDD" id="cd01201">
    <property type="entry name" value="PH_BEACH"/>
    <property type="match status" value="1"/>
</dbReference>
<protein>
    <recommendedName>
        <fullName evidence="14">WD repeat and FYVE domain-containing protein 3</fullName>
    </recommendedName>
</protein>
<feature type="repeat" description="WD" evidence="7">
    <location>
        <begin position="3855"/>
        <end position="3888"/>
    </location>
</feature>
<dbReference type="SMART" id="SM00064">
    <property type="entry name" value="FYVE"/>
    <property type="match status" value="1"/>
</dbReference>
<keyword evidence="4 6" id="KW-0863">Zinc-finger</keyword>
<dbReference type="Gene3D" id="3.30.40.10">
    <property type="entry name" value="Zinc/RING finger domain, C3HC4 (zinc finger)"/>
    <property type="match status" value="1"/>
</dbReference>
<dbReference type="InterPro" id="IPR046851">
    <property type="entry name" value="NBCH_WD40"/>
</dbReference>
<dbReference type="InterPro" id="IPR015943">
    <property type="entry name" value="WD40/YVTN_repeat-like_dom_sf"/>
</dbReference>
<reference evidence="12" key="1">
    <citation type="submission" date="2024-06" db="EMBL/GenBank/DDBJ databases">
        <authorList>
            <person name="Liu X."/>
            <person name="Lenzi L."/>
            <person name="Haldenby T S."/>
            <person name="Uol C."/>
        </authorList>
    </citation>
    <scope>NUCLEOTIDE SEQUENCE</scope>
</reference>
<feature type="compositionally biased region" description="Basic and acidic residues" evidence="8">
    <location>
        <begin position="923"/>
        <end position="933"/>
    </location>
</feature>
<dbReference type="Proteomes" id="UP001497525">
    <property type="component" value="Unassembled WGS sequence"/>
</dbReference>
<dbReference type="Pfam" id="PF20426">
    <property type="entry name" value="NBCH_WD40"/>
    <property type="match status" value="1"/>
</dbReference>
<evidence type="ECO:0000256" key="6">
    <source>
        <dbReference type="PROSITE-ProRule" id="PRU00091"/>
    </source>
</evidence>
<dbReference type="PROSITE" id="PS50294">
    <property type="entry name" value="WD_REPEATS_REGION"/>
    <property type="match status" value="1"/>
</dbReference>
<feature type="region of interest" description="Disordered" evidence="8">
    <location>
        <begin position="3987"/>
        <end position="4057"/>
    </location>
</feature>
<dbReference type="Gene3D" id="2.30.29.30">
    <property type="entry name" value="Pleckstrin-homology domain (PH domain)/Phosphotyrosine-binding domain (PTB)"/>
    <property type="match status" value="1"/>
</dbReference>
<feature type="domain" description="BEACH-type PH" evidence="11">
    <location>
        <begin position="3134"/>
        <end position="3288"/>
    </location>
</feature>
<feature type="region of interest" description="Disordered" evidence="8">
    <location>
        <begin position="2992"/>
        <end position="3018"/>
    </location>
</feature>
<evidence type="ECO:0000259" key="9">
    <source>
        <dbReference type="PROSITE" id="PS50178"/>
    </source>
</evidence>
<dbReference type="InterPro" id="IPR001680">
    <property type="entry name" value="WD40_rpt"/>
</dbReference>
<feature type="region of interest" description="Disordered" evidence="8">
    <location>
        <begin position="4205"/>
        <end position="4228"/>
    </location>
</feature>
<dbReference type="InterPro" id="IPR036372">
    <property type="entry name" value="BEACH_dom_sf"/>
</dbReference>
<feature type="compositionally biased region" description="Polar residues" evidence="8">
    <location>
        <begin position="4045"/>
        <end position="4056"/>
    </location>
</feature>
<evidence type="ECO:0000313" key="13">
    <source>
        <dbReference type="Proteomes" id="UP001497525"/>
    </source>
</evidence>
<evidence type="ECO:0000256" key="3">
    <source>
        <dbReference type="ARBA" id="ARBA00022737"/>
    </source>
</evidence>
<accession>A0AAV2TVY4</accession>
<feature type="region of interest" description="Disordered" evidence="8">
    <location>
        <begin position="2070"/>
        <end position="2100"/>
    </location>
</feature>
<keyword evidence="1 7" id="KW-0853">WD repeat</keyword>
<dbReference type="SUPFAM" id="SSF50729">
    <property type="entry name" value="PH domain-like"/>
    <property type="match status" value="1"/>
</dbReference>
<keyword evidence="5" id="KW-0862">Zinc</keyword>
<dbReference type="CDD" id="cd15719">
    <property type="entry name" value="FYVE_WDFY3"/>
    <property type="match status" value="1"/>
</dbReference>
<feature type="compositionally biased region" description="Basic and acidic residues" evidence="8">
    <location>
        <begin position="3061"/>
        <end position="3075"/>
    </location>
</feature>
<dbReference type="Pfam" id="PF14844">
    <property type="entry name" value="PH_BEACH"/>
    <property type="match status" value="1"/>
</dbReference>
<dbReference type="PANTHER" id="PTHR46108:SF4">
    <property type="entry name" value="BLUE CHEESE"/>
    <property type="match status" value="1"/>
</dbReference>
<dbReference type="Pfam" id="PF01363">
    <property type="entry name" value="FYVE"/>
    <property type="match status" value="1"/>
</dbReference>
<feature type="region of interest" description="Disordered" evidence="8">
    <location>
        <begin position="1"/>
        <end position="21"/>
    </location>
</feature>
<feature type="compositionally biased region" description="Polar residues" evidence="8">
    <location>
        <begin position="3093"/>
        <end position="3110"/>
    </location>
</feature>
<gene>
    <name evidence="12" type="ORF">CDAUBV1_LOCUS15676</name>
</gene>
<organism evidence="12 13">
    <name type="scientific">Calicophoron daubneyi</name>
    <name type="common">Rumen fluke</name>
    <name type="synonym">Paramphistomum daubneyi</name>
    <dbReference type="NCBI Taxonomy" id="300641"/>
    <lineage>
        <taxon>Eukaryota</taxon>
        <taxon>Metazoa</taxon>
        <taxon>Spiralia</taxon>
        <taxon>Lophotrochozoa</taxon>
        <taxon>Platyhelminthes</taxon>
        <taxon>Trematoda</taxon>
        <taxon>Digenea</taxon>
        <taxon>Plagiorchiida</taxon>
        <taxon>Pronocephalata</taxon>
        <taxon>Paramphistomoidea</taxon>
        <taxon>Paramphistomidae</taxon>
        <taxon>Calicophoron</taxon>
    </lineage>
</organism>
<dbReference type="InterPro" id="IPR011993">
    <property type="entry name" value="PH-like_dom_sf"/>
</dbReference>
<dbReference type="PANTHER" id="PTHR46108">
    <property type="entry name" value="BLUE CHEESE"/>
    <property type="match status" value="1"/>
</dbReference>
<dbReference type="InterPro" id="IPR023362">
    <property type="entry name" value="PH-BEACH_dom"/>
</dbReference>
<dbReference type="SMART" id="SM01026">
    <property type="entry name" value="Beach"/>
    <property type="match status" value="1"/>
</dbReference>
<dbReference type="GO" id="GO:0008270">
    <property type="term" value="F:zinc ion binding"/>
    <property type="evidence" value="ECO:0007669"/>
    <property type="project" value="UniProtKB-KW"/>
</dbReference>
<feature type="compositionally biased region" description="Polar residues" evidence="8">
    <location>
        <begin position="4020"/>
        <end position="4037"/>
    </location>
</feature>
<evidence type="ECO:0008006" key="14">
    <source>
        <dbReference type="Google" id="ProtNLM"/>
    </source>
</evidence>
<feature type="compositionally biased region" description="Basic and acidic residues" evidence="8">
    <location>
        <begin position="2587"/>
        <end position="2597"/>
    </location>
</feature>
<feature type="compositionally biased region" description="Low complexity" evidence="8">
    <location>
        <begin position="3686"/>
        <end position="3695"/>
    </location>
</feature>
<evidence type="ECO:0000313" key="12">
    <source>
        <dbReference type="EMBL" id="CAL5140346.1"/>
    </source>
</evidence>
<dbReference type="InterPro" id="IPR000409">
    <property type="entry name" value="BEACH_dom"/>
</dbReference>
<sequence>MHFMRRCAGNQGDRELSSAASSESSSLGRLFDQYKQIQDAQEQDQMFYELLPLFFGVLSSCQPVHFVDKFPDVHAFCARASQLLVREVKCRAANQTSEEGSRQISLYLEPSFEPPKQLSNSSHDQPPLNVENRGWNLLSCLNLLSSGHTSLIECMVAASLPSTLVKCLYIFLDLPQHSASSNKLCAFHPTFKQLVQRLCLYPVVAEELARKDALCHLFSASTDWCPVQNVIWRSTTASVLSTIAQNGLTLPVVKYIHESKCISECLKNISQGRLVPLEILDSFIALLHVLRESSLISQVLMDEFRLKNGYLIATEFILKFEQNSSSTENKMALQTVVSLIARLVTCGSIEIRPKPGAGEQIHVIPGFAVPMPKSGARKSVRNVHAFDVLQSLFLSSCTSYLSLTLLDAIQSIYLQDLSNYFILEQQNTLVVFAKKIFHKPVEVQEAFFNLMEVLVTELHYVPMREISSIVVLLKTCGFTSCLVVTLRHLVHLLHEYHVFRDVYHDVGLLELVVELLHHFAESVNSHGKPASNTNDGRAAIRSTPSAETPVLIEIGQLLLDFLRFCVTSNVPNADLCQRLGATDCLLNRLLPCQSLPNAFKWRKSALTILEELMLTSGGEELMPLLLIKMHTAFVELKIEILRSFCRVLRESHRCRAIFRKVNGFVYVVQELVYLEGCLNTTKESSCATVPNKSSRRPPVLSATNSIPLQNSDQSENYYASRAEFLSHLTYKQIFSLVKTIFMTLGIAMKFEPANSYYFGTEIQYSNVTTAVIGLGSFDFPKPSGSTAESAEYHDSPDIEIPGYNVFHTLFSNIRDTEIVLVSSTEQNSPSPGQTLSKTLTFLCSIFKPDEGAQKPSEGEPTLIRHHIPRCLVECCVLARYFYDLAVDAYDKQSLEPGDLDGSTSAKDGHAVVLANQSATPQSEKLHQPNESDPTKSCSTTSIPIVHPGAIISMLHLTALLNQPSNDRKTSPSSVLAQSILKLQNCLLDVITDLFQSERNQQLLCSVSMPREILQLFRDQLADEEAPLHSRIQALFECLVIQCLTPNDLREFLRITNPLCCASSDLIESQAGWDQDPMVEITYALQNARDRYGGHVPLSQVKCLIATVTPATARLVRPFPNLSASSVNSSTPDSSVGFSIMPPFVEFDMNPEGFGCLFLPSVAPQGPASVANLAGATHSTDITCTTGGVGSGERIFPPPHGFTFSSWLCVLHFDRVHRQTSHDRDSLAGGKSQPQAVHLLTIVRGIQSVNDQLICLRVFIHPRTRMLVVSTQERLAHSDRVTDTDVECDLLTDTSAGPRTPNTTIEPNVTEAVTAGCCAVFPCGLPGSENSQEWPIGIWRHLALVFSRAGMIKASSCSLYLDGRLVGVQRLSYIGASAASSGFLGRQTMPSSVSAFVGTPASMRRPSCLVWRQGPLHLIEEPLDANRIAYITRLGPNYVGSFQSPPPVSLRSPNKAEEAFRPLFPEEKLILGIYASATSTLTLSRIRKVYNVVDAKAIARQFYISPKENATPIRLLHNSGAHLCGPARPLGAVLVGYQGVRAFSAIPVVRQLHCVGGGAGGVRIGLALVAMAQDVETLYAATKTTCTLIKCSSLAASEMLTSRGYQMLAMLLRKKRHLLTTRILDSILSLTLNMDSWIDANDVIEVDTPLDHPAFSDLVCDLDLWRVEREIPKESEVNHQSSAKALESPPPSPIETDYRLVANLINHLTELISVPTSTESTGARPPGLHPIWNLVFDRVLYLLMNAFPNGPRTLNPNRYSNVSIGQASLLDAVITFLRTCLSRWNLPKWLLRIGQLMAWTLPASEVNELEISATQLSTCMESSSASDTSEMQVHLIVLRNRLFQLLLSLITDSTANNRRLCNELLAALGFDWFHLFLRPSTHSSTVVLDLHLLILVLLNPSYSVSASTPVEDWCSVSALNLHRRAPRPQSVIESSSAQDLKNSQDLGLADLDGIASYNLGCPAGRWLNGCESLLKRRHGLLLDNSTKQAKRSQSRFGLAVSEFRLASCQQPGFITLQHLLSYHVHIPELFYLLSALFLKIPIREVPENFLLEFDCLHQLTVRKRESMVFESPKSVSESSPSHPNSATRTPPAPPTTSSSGVSGLVNNFLSAGGFTRRRARVVTDGTVDSSGVTSLDAVTTALGVRNRISICAEAATLLLHLLRTMLTEDTQLGFSPSESNVQSPRKKEGWADEYSEVMLRFMIFLYQSKPEFQPVAMSADFINGLVGVLNSAINSADFSASSANQSAYIEDPGLPSVRSVAKLSMEFLKIIIADNFTLPPPPRQSTHIVDILLEAWSDNCATKQHQELETYILCNLMEHFMATDVLTDHSLCVPEGGDVTNIPANLVYFAARIVDKMWQGYFAGDVNKVVDFLMYLTEHWSERHMRTMSSPNSGRESNSYNLNSIYRSLNRAVLYQLSRPILTHSDQTQVLELFSQIQVADEPPVSADLPVSNAKNGFSPAGPLANKEQNRSRSVLFSAANEDPEMPACLVHLLMQLVGADRQSKVPTTGPYAVRRCPAIHEHNDALCSEDKAPDEKVPPEQESNVNYYFTTFGLDELGAGDDGSLVRQRKQSPRSKPVENPFSPSEDMGRPTDEHNTSDQQETSVESFNLIVQNALSLWAECYLSRKSILALLAPESPLVSGISVPSLTDWIPVLESPCLLAWAQYVENEAAGLGGIGSETSWGRIPGPPSAEVRAPTQEPLNSAAVTSAVPPNTAVSGLHHQLSMRLSRIPGNVFRSFSSTVSASSADIFVNQATNSSSVVSSYPPSSATPNADISLQKLLTLPIIPSQQNILESIREAVHKLMPMQVGFLRELLEQQKRQYERNMGFIQRQLEVEWDKVEQELTRERGLWGRTSSDPLAKWKLDPTEGPCRMRKRMIPNLSFYSRYPYNPFALARSPVGNKTVSSSPTRTGSITFRCRQPRSRDSRLYFLNYQPRSILHEDWGPLAPWIMISQQKDRLQSTSSPLAISNEGKADISLVSPNLIGTEDSVLLSADGPESGTALSQSLNPEEIEESLQKTASLLRSSRRTSSYAATPTATDDLDEIITNVLDNEVPAATINHDKSPEDVESREQSLDSSEPSPNIDSVPGTPALQTVPDTTETSPPATVPSYSSAVMEDDEQLANHEAILRLLEPGERLSLMYRCARVYGLDVHEGLLLFGRAHFYVIDGYTLINTREIVDIDSLPPDVLHEPIVPCTTAACGETTLNDPRATGVRANTAATDLWSTGAVSETLGKQYFKFPYENIRGVHKRRYLLQPIALEVFNADGRNFLLVFSKGLQSKVYQRFQDVAPSTGNQNSQSLLSQKTSHGLLSGLLGEKTVTQRWERGELNNFQYLIYLNTLAGRSYNDLMQYPVFPWVISDYESEELDLSRPETFRDLSKPMGAQSPRRLSQFQRRYREWDDPTGETPPYHYGTHYSSAMIVASYLVRMEPFTQQFLKLQGGHFDLPDRMFYSVRDAWLSSSEHNMADVRELIPEFFYLPDFLVNSNRFDLGVRQNGIEVDDVILPPWAKSDPREFIRVHREALESEYVSAHLHEWIDLIFGYKQQGDAAVHACNVFHHLFYEGNVDIYSIDDPLRRSAVIGFINNFGQIPKQLFRKPHPCRRLATPRSLPLCLTGSPREQSSRSQLALDLFYRNLDCLKPHLQPLRELKHAVGQIVQLDLHVIPNSSTSSGGGGGAGGAGGSSAGVNPVSVGSVRGGNFNELGSPVNQNSSGHSQSSTSVASLLSGGPVLAVEQNKCLLPPNYTSYVAWGFTDGSLRIGSPLDQSERARCVFEMVDQGEILCCTAPDERVLITAGLSTVVRVWSVNPSSANSERADQTSTANSGVGTVDNSQTSNSANTVPQTFSGLRLRANLCGHTEAVTCLAASSAFNLVVSGSRDRTCILWDLTRLCFLRQLSGHTAPVAAVCISEATGDIATCAGTYLHLWNVNGEPIASVDTLVGRNKQILCVCMSTMYDWDAENVLITGGSDGVVRMWSLGYVRQVNPENVPRHCRPKSPSPVKNDPESTFDDGAGRVSGDASASSITKEEVSSMSLPSVNPRGTFESPQTSSKNGVKNSEKARVLSGWACQLLFRGKLTMHTAFGRSDNQQPAAITALAISRDHRAVLVGDARGRVHAWSVPSEGARGGMTDQWVRDEGATNCAAEECGVRFSLTERRHHCRNCGKVFCSKCSRFESEIYRLRLFKPVRVCQACFTHLRMIQAPKVRRARDSEDSSSPRTNTKSVSPHL</sequence>
<dbReference type="PROSITE" id="PS00678">
    <property type="entry name" value="WD_REPEATS_1"/>
    <property type="match status" value="1"/>
</dbReference>
<dbReference type="Gene3D" id="2.130.10.10">
    <property type="entry name" value="YVTN repeat-like/Quinoprotein amine dehydrogenase"/>
    <property type="match status" value="2"/>
</dbReference>
<dbReference type="FunFam" id="1.10.1540.10:FF:000002">
    <property type="entry name" value="WD repeat and FYVE domain containing 3"/>
    <property type="match status" value="1"/>
</dbReference>
<dbReference type="SUPFAM" id="SSF81837">
    <property type="entry name" value="BEACH domain"/>
    <property type="match status" value="1"/>
</dbReference>
<dbReference type="SUPFAM" id="SSF57903">
    <property type="entry name" value="FYVE/PHD zinc finger"/>
    <property type="match status" value="1"/>
</dbReference>
<feature type="compositionally biased region" description="Low complexity" evidence="8">
    <location>
        <begin position="3712"/>
        <end position="3721"/>
    </location>
</feature>
<dbReference type="PROSITE" id="PS51783">
    <property type="entry name" value="PH_BEACH"/>
    <property type="match status" value="1"/>
</dbReference>
<evidence type="ECO:0000259" key="10">
    <source>
        <dbReference type="PROSITE" id="PS50197"/>
    </source>
</evidence>
<keyword evidence="2" id="KW-0479">Metal-binding</keyword>
<dbReference type="SMART" id="SM00320">
    <property type="entry name" value="WD40"/>
    <property type="match status" value="5"/>
</dbReference>
<dbReference type="InterPro" id="IPR000306">
    <property type="entry name" value="Znf_FYVE"/>
</dbReference>
<dbReference type="PROSITE" id="PS50082">
    <property type="entry name" value="WD_REPEATS_2"/>
    <property type="match status" value="2"/>
</dbReference>
<feature type="region of interest" description="Disordered" evidence="8">
    <location>
        <begin position="3058"/>
        <end position="3110"/>
    </location>
</feature>
<feature type="compositionally biased region" description="Polar residues" evidence="8">
    <location>
        <begin position="4214"/>
        <end position="4228"/>
    </location>
</feature>